<evidence type="ECO:0000313" key="5">
    <source>
        <dbReference type="Proteomes" id="UP000325291"/>
    </source>
</evidence>
<dbReference type="EMBL" id="VINQ01000008">
    <property type="protein sequence ID" value="KAA0914627.1"/>
    <property type="molecule type" value="Genomic_DNA"/>
</dbReference>
<dbReference type="Pfam" id="PF01757">
    <property type="entry name" value="Acyl_transf_3"/>
    <property type="match status" value="1"/>
</dbReference>
<evidence type="ECO:0000259" key="2">
    <source>
        <dbReference type="Pfam" id="PF01757"/>
    </source>
</evidence>
<feature type="transmembrane region" description="Helical" evidence="1">
    <location>
        <begin position="12"/>
        <end position="30"/>
    </location>
</feature>
<feature type="transmembrane region" description="Helical" evidence="1">
    <location>
        <begin position="274"/>
        <end position="291"/>
    </location>
</feature>
<reference evidence="4 5" key="1">
    <citation type="submission" date="2019-07" db="EMBL/GenBank/DDBJ databases">
        <title>Aquicoccus porphyridii gen. nov., sp. nov., isolated from a small marine red alga, Porphyridium marinum.</title>
        <authorList>
            <person name="Liu L."/>
        </authorList>
    </citation>
    <scope>NUCLEOTIDE SEQUENCE [LARGE SCALE GENOMIC DNA]</scope>
    <source>
        <strain evidence="4 5">L1 8-17</strain>
    </source>
</reference>
<protein>
    <submittedName>
        <fullName evidence="4">Acyltransferase</fullName>
    </submittedName>
</protein>
<feature type="domain" description="SGNH" evidence="3">
    <location>
        <begin position="398"/>
        <end position="592"/>
    </location>
</feature>
<dbReference type="GO" id="GO:0009103">
    <property type="term" value="P:lipopolysaccharide biosynthetic process"/>
    <property type="evidence" value="ECO:0007669"/>
    <property type="project" value="TreeGrafter"/>
</dbReference>
<dbReference type="InterPro" id="IPR043968">
    <property type="entry name" value="SGNH"/>
</dbReference>
<feature type="transmembrane region" description="Helical" evidence="1">
    <location>
        <begin position="344"/>
        <end position="366"/>
    </location>
</feature>
<feature type="non-terminal residue" evidence="4">
    <location>
        <position position="598"/>
    </location>
</feature>
<keyword evidence="4" id="KW-0012">Acyltransferase</keyword>
<dbReference type="Pfam" id="PF19040">
    <property type="entry name" value="SGNH"/>
    <property type="match status" value="1"/>
</dbReference>
<dbReference type="RefSeq" id="WP_149187077.1">
    <property type="nucleotide sequence ID" value="NZ_VINQ01000008.1"/>
</dbReference>
<feature type="domain" description="Acyltransferase 3" evidence="2">
    <location>
        <begin position="8"/>
        <end position="327"/>
    </location>
</feature>
<accession>A0A5A9ZBQ8</accession>
<feature type="transmembrane region" description="Helical" evidence="1">
    <location>
        <begin position="250"/>
        <end position="267"/>
    </location>
</feature>
<dbReference type="InterPro" id="IPR050879">
    <property type="entry name" value="Acyltransferase_3"/>
</dbReference>
<feature type="transmembrane region" description="Helical" evidence="1">
    <location>
        <begin position="98"/>
        <end position="118"/>
    </location>
</feature>
<feature type="transmembrane region" description="Helical" evidence="1">
    <location>
        <begin position="190"/>
        <end position="212"/>
    </location>
</feature>
<keyword evidence="4" id="KW-0808">Transferase</keyword>
<comment type="caution">
    <text evidence="4">The sequence shown here is derived from an EMBL/GenBank/DDBJ whole genome shotgun (WGS) entry which is preliminary data.</text>
</comment>
<feature type="transmembrane region" description="Helical" evidence="1">
    <location>
        <begin position="224"/>
        <end position="244"/>
    </location>
</feature>
<dbReference type="PANTHER" id="PTHR23028">
    <property type="entry name" value="ACETYLTRANSFERASE"/>
    <property type="match status" value="1"/>
</dbReference>
<dbReference type="Proteomes" id="UP000325291">
    <property type="component" value="Unassembled WGS sequence"/>
</dbReference>
<name>A0A5A9ZBQ8_9RHOB</name>
<keyword evidence="1" id="KW-1133">Transmembrane helix</keyword>
<sequence>MTRAYRSDIDGLRAIAILGVVIDHAGLGLLPGGFAGVDVFFVISGYLIGGHIFEDLANGQFTFGGFYKRRLRRIYPALVTVLLVTMIAGWFVMMPHDYRYMGGAAFTALLSLSNIWFFQTIDYFHPEALSDPLIHTWSLGVEEQFYLLVPLLLVLLWRRSPAMILTCLVALVGLSLGLALATSAEYRMQAFYLLHTRAWELFAGVLVAYLALRGHRLPGAARAPLAALGLALIVGGMALTPLAAPWPGPWTLPAVLGTVLILAAGREDLAISRLLSLAPMRFVGLISYSLYLWHQPVFSLLKQAGRWPDTLAGLIVVLAGLTALSALSWRVIEQPFRRGARLALPRKAALGGMAAALCVIVIGGHVTRGYPARLPGHVQAVLAWSDSIAPSYRSCIFTRDEIATTDLDDGCTFGADPEPGVLLWGDSHAARLAEPLGNALGQHGHGLRQMTLSSCLPVAGLINTGQTRATQCPAFNARVLDWLDRAPGISHVVLFATWNSYIFDWSGPDMFGHSMPDGFYAIPTDAPEPATPAARHAAFARALAQTLTRAAGADRQITIVLALPRPDTPVPRHFARQLWNGTPLPDTRGFPRALADRP</sequence>
<proteinExistence type="predicted"/>
<dbReference type="AlphaFoldDB" id="A0A5A9ZBQ8"/>
<dbReference type="InterPro" id="IPR002656">
    <property type="entry name" value="Acyl_transf_3_dom"/>
</dbReference>
<gene>
    <name evidence="4" type="ORF">FLO80_11480</name>
</gene>
<dbReference type="PANTHER" id="PTHR23028:SF53">
    <property type="entry name" value="ACYL_TRANSF_3 DOMAIN-CONTAINING PROTEIN"/>
    <property type="match status" value="1"/>
</dbReference>
<keyword evidence="1" id="KW-0472">Membrane</keyword>
<organism evidence="4 5">
    <name type="scientific">Aquicoccus porphyridii</name>
    <dbReference type="NCBI Taxonomy" id="1852029"/>
    <lineage>
        <taxon>Bacteria</taxon>
        <taxon>Pseudomonadati</taxon>
        <taxon>Pseudomonadota</taxon>
        <taxon>Alphaproteobacteria</taxon>
        <taxon>Rhodobacterales</taxon>
        <taxon>Paracoccaceae</taxon>
        <taxon>Aquicoccus</taxon>
    </lineage>
</organism>
<evidence type="ECO:0000256" key="1">
    <source>
        <dbReference type="SAM" id="Phobius"/>
    </source>
</evidence>
<feature type="transmembrane region" description="Helical" evidence="1">
    <location>
        <begin position="311"/>
        <end position="332"/>
    </location>
</feature>
<evidence type="ECO:0000259" key="3">
    <source>
        <dbReference type="Pfam" id="PF19040"/>
    </source>
</evidence>
<evidence type="ECO:0000313" key="4">
    <source>
        <dbReference type="EMBL" id="KAA0914627.1"/>
    </source>
</evidence>
<keyword evidence="1" id="KW-0812">Transmembrane</keyword>
<keyword evidence="5" id="KW-1185">Reference proteome</keyword>
<dbReference type="GO" id="GO:0016020">
    <property type="term" value="C:membrane"/>
    <property type="evidence" value="ECO:0007669"/>
    <property type="project" value="TreeGrafter"/>
</dbReference>
<dbReference type="GO" id="GO:0016747">
    <property type="term" value="F:acyltransferase activity, transferring groups other than amino-acyl groups"/>
    <property type="evidence" value="ECO:0007669"/>
    <property type="project" value="InterPro"/>
</dbReference>
<feature type="transmembrane region" description="Helical" evidence="1">
    <location>
        <begin position="74"/>
        <end position="92"/>
    </location>
</feature>
<feature type="transmembrane region" description="Helical" evidence="1">
    <location>
        <begin position="162"/>
        <end position="184"/>
    </location>
</feature>